<dbReference type="InterPro" id="IPR038765">
    <property type="entry name" value="Papain-like_cys_pep_sf"/>
</dbReference>
<dbReference type="AlphaFoldDB" id="A0A1S1HLF4"/>
<dbReference type="InterPro" id="IPR001447">
    <property type="entry name" value="Arylamine_N-AcTrfase"/>
</dbReference>
<keyword evidence="4" id="KW-1185">Reference proteome</keyword>
<dbReference type="EC" id="2.3.1.118" evidence="3"/>
<dbReference type="Gene3D" id="3.30.2140.10">
    <property type="entry name" value="Arylamine N-acetyltransferase"/>
    <property type="match status" value="1"/>
</dbReference>
<evidence type="ECO:0000313" key="4">
    <source>
        <dbReference type="Proteomes" id="UP000179467"/>
    </source>
</evidence>
<dbReference type="GO" id="GO:0046990">
    <property type="term" value="F:N-hydroxyarylamine O-acetyltransferase activity"/>
    <property type="evidence" value="ECO:0007669"/>
    <property type="project" value="UniProtKB-EC"/>
</dbReference>
<comment type="caution">
    <text evidence="3">The sequence shown here is derived from an EMBL/GenBank/DDBJ whole genome shotgun (WGS) entry which is preliminary data.</text>
</comment>
<keyword evidence="3" id="KW-0012">Acyltransferase</keyword>
<dbReference type="Gene3D" id="2.40.128.150">
    <property type="entry name" value="Cysteine proteinases"/>
    <property type="match status" value="1"/>
</dbReference>
<sequence length="295" mass="31287">MIAGPGAGTSAREGDVPPMIAALDNGKSAAYCARIGLAALPAADAEGLALMQRAHRLAIPFENLDIMLGRGIDLAPDSVFAKLVTARRGGYCFEQNQLFLRALLAAGFTARPLLARVWLIPTDTTPPRTHSFNLVELGGRPWIADAGFGGAFTPPMPLNDGAEASSPDGARHRLSARAIGGESAWMLERHDGNGWADQYSFTLAPVVPADLEMANHWTATAPASRFTRLHIASRVTETGFLSLTDRSFTERANGRIVDQVEAGDAAGWSRLLADRFGIALDPTAVAGLGLFALSR</sequence>
<gene>
    <name evidence="3" type="primary">nhoA</name>
    <name evidence="3" type="ORF">BHE75_04251</name>
</gene>
<evidence type="ECO:0000313" key="3">
    <source>
        <dbReference type="EMBL" id="OHT22226.1"/>
    </source>
</evidence>
<dbReference type="SUPFAM" id="SSF54001">
    <property type="entry name" value="Cysteine proteinases"/>
    <property type="match status" value="1"/>
</dbReference>
<dbReference type="EMBL" id="MIPT01000001">
    <property type="protein sequence ID" value="OHT22226.1"/>
    <property type="molecule type" value="Genomic_DNA"/>
</dbReference>
<proteinExistence type="inferred from homology"/>
<accession>A0A1S1HLF4</accession>
<protein>
    <submittedName>
        <fullName evidence="3">N-hydroxyarylamine O-acetyltransferase</fullName>
        <ecNumber evidence="3">2.3.1.118</ecNumber>
    </submittedName>
</protein>
<organism evidence="3 4">
    <name type="scientific">Edaphosphingomonas haloaromaticamans</name>
    <dbReference type="NCBI Taxonomy" id="653954"/>
    <lineage>
        <taxon>Bacteria</taxon>
        <taxon>Pseudomonadati</taxon>
        <taxon>Pseudomonadota</taxon>
        <taxon>Alphaproteobacteria</taxon>
        <taxon>Sphingomonadales</taxon>
        <taxon>Rhizorhabdaceae</taxon>
        <taxon>Edaphosphingomonas</taxon>
    </lineage>
</organism>
<evidence type="ECO:0000256" key="1">
    <source>
        <dbReference type="ARBA" id="ARBA00006547"/>
    </source>
</evidence>
<dbReference type="Proteomes" id="UP000179467">
    <property type="component" value="Unassembled WGS sequence"/>
</dbReference>
<dbReference type="PRINTS" id="PR01543">
    <property type="entry name" value="ANATRNSFRASE"/>
</dbReference>
<dbReference type="Pfam" id="PF00797">
    <property type="entry name" value="Acetyltransf_2"/>
    <property type="match status" value="1"/>
</dbReference>
<name>A0A1S1HLF4_9SPHN</name>
<reference evidence="3 4" key="1">
    <citation type="submission" date="2016-09" db="EMBL/GenBank/DDBJ databases">
        <title>Metabolic pathway, cell adaptation mechanisms and a novel monoxygenase revealed through proteogenomic-transcription analysis of a Sphingomonas haloaromaticamans strain degrading the fungicide ortho-phenylphenol.</title>
        <authorList>
            <person name="Perruchon C."/>
            <person name="Papadopoulou E.S."/>
            <person name="Rousidou C."/>
            <person name="Vasileiadis S."/>
            <person name="Tanou G."/>
            <person name="Amoutzias G."/>
            <person name="Molassiotis A."/>
            <person name="Karpouzas D.G."/>
        </authorList>
    </citation>
    <scope>NUCLEOTIDE SEQUENCE [LARGE SCALE GENOMIC DNA]</scope>
    <source>
        <strain evidence="3 4">P3</strain>
    </source>
</reference>
<keyword evidence="3" id="KW-0808">Transferase</keyword>
<dbReference type="PANTHER" id="PTHR11786:SF0">
    <property type="entry name" value="ARYLAMINE N-ACETYLTRANSFERASE 4-RELATED"/>
    <property type="match status" value="1"/>
</dbReference>
<comment type="similarity">
    <text evidence="1 2">Belongs to the arylamine N-acetyltransferase family.</text>
</comment>
<evidence type="ECO:0000256" key="2">
    <source>
        <dbReference type="RuleBase" id="RU003452"/>
    </source>
</evidence>
<dbReference type="PANTHER" id="PTHR11786">
    <property type="entry name" value="N-HYDROXYARYLAMINE O-ACETYLTRANSFERASE"/>
    <property type="match status" value="1"/>
</dbReference>